<evidence type="ECO:0000313" key="2">
    <source>
        <dbReference type="Proteomes" id="UP000261231"/>
    </source>
</evidence>
<dbReference type="RefSeq" id="WP_117538874.1">
    <property type="nucleotide sequence ID" value="NZ_QVFD01000002.1"/>
</dbReference>
<dbReference type="PANTHER" id="PTHR45947">
    <property type="entry name" value="SULFOQUINOVOSYL TRANSFERASE SQD2"/>
    <property type="match status" value="1"/>
</dbReference>
<dbReference type="InterPro" id="IPR050194">
    <property type="entry name" value="Glycosyltransferase_grp1"/>
</dbReference>
<keyword evidence="1" id="KW-0808">Transferase</keyword>
<dbReference type="EMBL" id="QVFD01000002">
    <property type="protein sequence ID" value="RGC50288.1"/>
    <property type="molecule type" value="Genomic_DNA"/>
</dbReference>
<dbReference type="Proteomes" id="UP000261231">
    <property type="component" value="Unassembled WGS sequence"/>
</dbReference>
<comment type="caution">
    <text evidence="1">The sequence shown here is derived from an EMBL/GenBank/DDBJ whole genome shotgun (WGS) entry which is preliminary data.</text>
</comment>
<reference evidence="1 2" key="1">
    <citation type="submission" date="2018-08" db="EMBL/GenBank/DDBJ databases">
        <title>A genome reference for cultivated species of the human gut microbiota.</title>
        <authorList>
            <person name="Zou Y."/>
            <person name="Xue W."/>
            <person name="Luo G."/>
        </authorList>
    </citation>
    <scope>NUCLEOTIDE SEQUENCE [LARGE SCALE GENOMIC DNA]</scope>
    <source>
        <strain evidence="1 2">AM28-39</strain>
    </source>
</reference>
<dbReference type="PANTHER" id="PTHR45947:SF15">
    <property type="entry name" value="TEICHURONIC ACID BIOSYNTHESIS GLYCOSYLTRANSFERASE TUAC-RELATED"/>
    <property type="match status" value="1"/>
</dbReference>
<protein>
    <submittedName>
        <fullName evidence="1">Glycosyltransferase family 1 protein</fullName>
    </submittedName>
</protein>
<accession>A0A3E2XQU7</accession>
<proteinExistence type="predicted"/>
<dbReference type="AlphaFoldDB" id="A0A3E2XQU7"/>
<evidence type="ECO:0000313" key="1">
    <source>
        <dbReference type="EMBL" id="RGC50288.1"/>
    </source>
</evidence>
<sequence length="359" mass="40600">MNKVVVVSTVGLIYDGITSVVVSYLEAMNLNDLDIYVVSTIKSEPKVEERIKKLGCHIIKLPSRKEETEKYFRKLVSFLRRNKIDVIHAHGNSATLAVEMAAGLLGGCKKRIAHSHNTKCSHVKADRILRPLFDCLYTDALACGKDAGKWLFGNRPFTIIQNGRNVKKYAYNENVRIAMQQKLLLKDELVIGHVGGFFEQKNHEYILKIYRSILQMKPHSKLILIGDGPLRKDIEENAKDLGEHVVFIGLVDNVEDYLQVMDGMLLPSLFEGLPLVSIEWQINGLPCILSDTITKDCAFTDNVKFLSLNLEPKIWAESIIKMVEENNRLYSSNIGTERVTLSGFNILQEADKLHAIYVE</sequence>
<dbReference type="SUPFAM" id="SSF53756">
    <property type="entry name" value="UDP-Glycosyltransferase/glycogen phosphorylase"/>
    <property type="match status" value="1"/>
</dbReference>
<keyword evidence="2" id="KW-1185">Reference proteome</keyword>
<dbReference type="Pfam" id="PF13692">
    <property type="entry name" value="Glyco_trans_1_4"/>
    <property type="match status" value="1"/>
</dbReference>
<dbReference type="OrthoDB" id="9762705at2"/>
<dbReference type="CDD" id="cd03812">
    <property type="entry name" value="GT4_CapH-like"/>
    <property type="match status" value="1"/>
</dbReference>
<dbReference type="Gene3D" id="3.40.50.2000">
    <property type="entry name" value="Glycogen Phosphorylase B"/>
    <property type="match status" value="2"/>
</dbReference>
<organism evidence="1 2">
    <name type="scientific">Coprococcus catus</name>
    <dbReference type="NCBI Taxonomy" id="116085"/>
    <lineage>
        <taxon>Bacteria</taxon>
        <taxon>Bacillati</taxon>
        <taxon>Bacillota</taxon>
        <taxon>Clostridia</taxon>
        <taxon>Lachnospirales</taxon>
        <taxon>Lachnospiraceae</taxon>
        <taxon>Coprococcus</taxon>
    </lineage>
</organism>
<dbReference type="GO" id="GO:0016757">
    <property type="term" value="F:glycosyltransferase activity"/>
    <property type="evidence" value="ECO:0007669"/>
    <property type="project" value="TreeGrafter"/>
</dbReference>
<gene>
    <name evidence="1" type="ORF">DW747_02645</name>
</gene>
<name>A0A3E2XQU7_9FIRM</name>